<gene>
    <name evidence="2" type="ORF">DA73_0208125</name>
</gene>
<reference evidence="2" key="1">
    <citation type="journal article" date="2015" name="Genome Announc.">
        <title>Draft Genome Sequence of Tolypothrix boutellei Strain VB521301.</title>
        <authorList>
            <person name="Chandrababunaidu M.M."/>
            <person name="Singh D."/>
            <person name="Sen D."/>
            <person name="Bhan S."/>
            <person name="Das S."/>
            <person name="Gupta A."/>
            <person name="Adhikary S.P."/>
            <person name="Tripathy S."/>
        </authorList>
    </citation>
    <scope>NUCLEOTIDE SEQUENCE</scope>
    <source>
        <strain evidence="2">VB521301</strain>
    </source>
</reference>
<organism evidence="2">
    <name type="scientific">Tolypothrix bouteillei VB521301</name>
    <dbReference type="NCBI Taxonomy" id="1479485"/>
    <lineage>
        <taxon>Bacteria</taxon>
        <taxon>Bacillati</taxon>
        <taxon>Cyanobacteriota</taxon>
        <taxon>Cyanophyceae</taxon>
        <taxon>Nostocales</taxon>
        <taxon>Tolypothrichaceae</taxon>
        <taxon>Tolypothrix</taxon>
    </lineage>
</organism>
<proteinExistence type="predicted"/>
<dbReference type="EMBL" id="JHEG02000019">
    <property type="protein sequence ID" value="KIE13313.1"/>
    <property type="molecule type" value="Genomic_DNA"/>
</dbReference>
<evidence type="ECO:0000313" key="2">
    <source>
        <dbReference type="EMBL" id="KIE13313.1"/>
    </source>
</evidence>
<comment type="caution">
    <text evidence="2">The sequence shown here is derived from an EMBL/GenBank/DDBJ whole genome shotgun (WGS) entry which is preliminary data.</text>
</comment>
<evidence type="ECO:0000256" key="1">
    <source>
        <dbReference type="SAM" id="MobiDB-lite"/>
    </source>
</evidence>
<feature type="region of interest" description="Disordered" evidence="1">
    <location>
        <begin position="63"/>
        <end position="87"/>
    </location>
</feature>
<protein>
    <submittedName>
        <fullName evidence="2">Uncharacterized protein</fullName>
    </submittedName>
</protein>
<name>A0A0C1RCD1_9CYAN</name>
<dbReference type="AlphaFoldDB" id="A0A0C1RCD1"/>
<sequence length="87" mass="9387">MRTSLRFASIIMLLIGAHLTIPKIVQTAGAFNTPSIPGSHKVDSDYFMDIASEARVSQDAIYKSVSDNSYEPPNYGGPDSEHGSGTR</sequence>
<accession>A0A0C1RCD1</accession>